<evidence type="ECO:0000313" key="4">
    <source>
        <dbReference type="EMBL" id="CAD5112729.1"/>
    </source>
</evidence>
<feature type="domain" description="C2H2-type" evidence="2">
    <location>
        <begin position="943"/>
        <end position="967"/>
    </location>
</feature>
<organism evidence="4 5">
    <name type="scientific">Dimorphilus gyrociliatus</name>
    <dbReference type="NCBI Taxonomy" id="2664684"/>
    <lineage>
        <taxon>Eukaryota</taxon>
        <taxon>Metazoa</taxon>
        <taxon>Spiralia</taxon>
        <taxon>Lophotrochozoa</taxon>
        <taxon>Annelida</taxon>
        <taxon>Polychaeta</taxon>
        <taxon>Polychaeta incertae sedis</taxon>
        <taxon>Dinophilidae</taxon>
        <taxon>Dimorphilus</taxon>
    </lineage>
</organism>
<dbReference type="InterPro" id="IPR026111">
    <property type="entry name" value="Abra"/>
</dbReference>
<dbReference type="PANTHER" id="PTHR22739:SF7">
    <property type="entry name" value="EG:152A3.3 PROTEIN-RELATED"/>
    <property type="match status" value="1"/>
</dbReference>
<dbReference type="AlphaFoldDB" id="A0A7I8VA62"/>
<feature type="domain" description="Costars" evidence="3">
    <location>
        <begin position="1146"/>
        <end position="1221"/>
    </location>
</feature>
<accession>A0A7I8VA62</accession>
<proteinExistence type="predicted"/>
<evidence type="ECO:0000259" key="3">
    <source>
        <dbReference type="SMART" id="SM01283"/>
    </source>
</evidence>
<feature type="region of interest" description="Disordered" evidence="1">
    <location>
        <begin position="1"/>
        <end position="33"/>
    </location>
</feature>
<feature type="compositionally biased region" description="Basic and acidic residues" evidence="1">
    <location>
        <begin position="286"/>
        <end position="301"/>
    </location>
</feature>
<dbReference type="InterPro" id="IPR038095">
    <property type="entry name" value="Costars_sf"/>
</dbReference>
<name>A0A7I8VA62_9ANNE</name>
<protein>
    <submittedName>
        <fullName evidence="4">DgyrCDS1946</fullName>
    </submittedName>
</protein>
<dbReference type="SMART" id="SM00355">
    <property type="entry name" value="ZnF_C2H2"/>
    <property type="match status" value="5"/>
</dbReference>
<sequence>MSRYSYRSGHPSAQDFEGHRKEQTWRTSYNGHSKHQSEVVSNSFEHNIIQESRYDRYPYNFNDENDEYNEADDRFISENTNHSYKRRGAINYNSKESTSFHSSALGKFTKFSRDIDYRKQDDRIWGTKRKYHNNGYVYKRSKKTFTDSHPYKSGYSYGRKSYGRPNNNYEDAYYKTENRKNFSDFESNGDDYDIQSLSETFASGYTSRTNSPPWPTYEREQLDRKKTTNQLSDDEWIPNRNKFREEQFDSVQVRKNGTNHSTQTRCSVNYISESGLDYSRKASSSTKKDTLKNSVYRRESLNHNSNKLRNFREDDKLEKSGKSLSIAVESEYDSIDRNSNFKIAETIFNRVFSNDKKNTPTITEDSFMDVDYRRREDSNTNIKSFHSSLKNNRESKNASHISKTIFNDKDKMLSYKKSQSKHKKGKKCVNLQTDTNKKNLDIDDTTNISIEIDRKNRQKVYRPYDNSLRIVKNKDSDIEHERKVEKAEPTAENVVIVSPPKTNETFGEKIKISRKYDKDTGKITNELKSSTLGKDSPVEVILSPFSTANSDDYFFQSLVEESNSLKEGKMSKSSENKISQSNVWKRLGNRKEKADIDQNNNKAYNKELKKEESYKTFQSSEEDDSNEKANFIDLKDVLKRDQIESHENKIQKLKIDSLVHKDLDLRCENVTYSCTEKTKYAEESKTDDISKNLQNDNTSRTIENLSKNNKLKKHMIYKCINCEFYTPKIEIIKEHLRTTNHYSASTYEAEDSLSNLLIYRVKSQFSAGGIFETIDHNTLACLKGFCEEGDYLEYPILPDVEFIILSCEKCNFIETNIDKASDHLEEKECADASIECLKVDKSGNSLETLFKLDKKPAVLTYRCQECNYVSECRNDGIQHVLSTRHERMKRELRKSHLEMPSDTKLGCNVIFAEYREALLLIVYNRLRKELKEVKADESIKVAYKCHCCNFFSGSSQSLLNHLKQNCHVSGCEMICKFGEKGPIPIFAKRNILNVGKENKMEIFCPECYKLFKCIRDCSDHFLTHHEICDINYLFGCYSVSLKLEEKRLEFSSKACETCETQFENHLKLIEHWKEYEDHTPGFKSNINGKVELWQKKVDEHKEKQLINPFSEWEGAGHREKLSINDANYGKPVEGSFTEKRANQAKKLITSEIEELCLMIESIGNQYPDGWIISFRAIFEAYTKISSKVVGLLLRARKQGLVRFEGEMLFQRRDDSKEIKLVENWQTLLK</sequence>
<dbReference type="PANTHER" id="PTHR22739">
    <property type="entry name" value="STRIATED MUSCLE ACTIVATOR OF RHO-DEPENDENT SIGNALING-RELATED"/>
    <property type="match status" value="1"/>
</dbReference>
<evidence type="ECO:0000256" key="1">
    <source>
        <dbReference type="SAM" id="MobiDB-lite"/>
    </source>
</evidence>
<dbReference type="GO" id="GO:0035025">
    <property type="term" value="P:positive regulation of Rho protein signal transduction"/>
    <property type="evidence" value="ECO:0007669"/>
    <property type="project" value="InterPro"/>
</dbReference>
<feature type="compositionally biased region" description="Basic and acidic residues" evidence="1">
    <location>
        <begin position="217"/>
        <end position="226"/>
    </location>
</feature>
<feature type="domain" description="C2H2-type" evidence="2">
    <location>
        <begin position="1002"/>
        <end position="1024"/>
    </location>
</feature>
<feature type="domain" description="C2H2-type" evidence="2">
    <location>
        <begin position="1053"/>
        <end position="1078"/>
    </location>
</feature>
<feature type="region of interest" description="Disordered" evidence="1">
    <location>
        <begin position="204"/>
        <end position="229"/>
    </location>
</feature>
<feature type="domain" description="C2H2-type" evidence="2">
    <location>
        <begin position="861"/>
        <end position="885"/>
    </location>
</feature>
<feature type="region of interest" description="Disordered" evidence="1">
    <location>
        <begin position="278"/>
        <end position="314"/>
    </location>
</feature>
<evidence type="ECO:0000259" key="2">
    <source>
        <dbReference type="SMART" id="SM00355"/>
    </source>
</evidence>
<reference evidence="4 5" key="1">
    <citation type="submission" date="2020-08" db="EMBL/GenBank/DDBJ databases">
        <authorList>
            <person name="Hejnol A."/>
        </authorList>
    </citation>
    <scope>NUCLEOTIDE SEQUENCE [LARGE SCALE GENOMIC DNA]</scope>
</reference>
<dbReference type="Pfam" id="PF14705">
    <property type="entry name" value="Costars"/>
    <property type="match status" value="1"/>
</dbReference>
<gene>
    <name evidence="4" type="ORF">DGYR_LOCUS1820</name>
</gene>
<dbReference type="Gene3D" id="1.10.10.1540">
    <property type="entry name" value="Costar domain"/>
    <property type="match status" value="1"/>
</dbReference>
<comment type="caution">
    <text evidence="4">The sequence shown here is derived from an EMBL/GenBank/DDBJ whole genome shotgun (WGS) entry which is preliminary data.</text>
</comment>
<dbReference type="GO" id="GO:0045944">
    <property type="term" value="P:positive regulation of transcription by RNA polymerase II"/>
    <property type="evidence" value="ECO:0007669"/>
    <property type="project" value="TreeGrafter"/>
</dbReference>
<evidence type="ECO:0000313" key="5">
    <source>
        <dbReference type="Proteomes" id="UP000549394"/>
    </source>
</evidence>
<dbReference type="EMBL" id="CAJFCJ010000002">
    <property type="protein sequence ID" value="CAD5112729.1"/>
    <property type="molecule type" value="Genomic_DNA"/>
</dbReference>
<dbReference type="GO" id="GO:0030017">
    <property type="term" value="C:sarcomere"/>
    <property type="evidence" value="ECO:0007669"/>
    <property type="project" value="TreeGrafter"/>
</dbReference>
<feature type="domain" description="C2H2-type" evidence="2">
    <location>
        <begin position="717"/>
        <end position="741"/>
    </location>
</feature>
<dbReference type="InterPro" id="IPR027817">
    <property type="entry name" value="Costars_dom"/>
</dbReference>
<dbReference type="OrthoDB" id="9871914at2759"/>
<dbReference type="Proteomes" id="UP000549394">
    <property type="component" value="Unassembled WGS sequence"/>
</dbReference>
<dbReference type="SMART" id="SM01283">
    <property type="entry name" value="Costars"/>
    <property type="match status" value="1"/>
</dbReference>
<dbReference type="InterPro" id="IPR013087">
    <property type="entry name" value="Znf_C2H2_type"/>
</dbReference>
<keyword evidence="5" id="KW-1185">Reference proteome</keyword>
<dbReference type="GO" id="GO:0003779">
    <property type="term" value="F:actin binding"/>
    <property type="evidence" value="ECO:0007669"/>
    <property type="project" value="InterPro"/>
</dbReference>